<comment type="caution">
    <text evidence="1">The sequence shown here is derived from an EMBL/GenBank/DDBJ whole genome shotgun (WGS) entry which is preliminary data.</text>
</comment>
<dbReference type="EMBL" id="LAZR01006131">
    <property type="protein sequence ID" value="KKM94502.1"/>
    <property type="molecule type" value="Genomic_DNA"/>
</dbReference>
<organism evidence="1">
    <name type="scientific">marine sediment metagenome</name>
    <dbReference type="NCBI Taxonomy" id="412755"/>
    <lineage>
        <taxon>unclassified sequences</taxon>
        <taxon>metagenomes</taxon>
        <taxon>ecological metagenomes</taxon>
    </lineage>
</organism>
<accession>A0A0F9PMQ1</accession>
<dbReference type="AlphaFoldDB" id="A0A0F9PMQ1"/>
<gene>
    <name evidence="1" type="ORF">LCGC14_1197700</name>
</gene>
<sequence>MKPKLLDFEIASKMISEKDEYICNFSEFDLQSRLRTSEEVSIEDLLDFLSQQTLDWTIVERHMMKKIFSELVKEYIPFSQYLWENVTLIKTTGREENDAAYTRKNCIYLPLSMVQGSYQELKETVAHELFHIVSTYNPELRNNLYAKLGFEACPKLLIPQEFKNLYVTNPDTVGKNCYLEFQVNGIKVKAVPFLYSESPYRGGYFFRYFRFSFLVSKIIKDKCIPVFKEDRVNLVGTPQNLFQLCEELDPYNNQHRLHPEKILAYYWSFLPFKETELEYNKKVFRSKINSILQ</sequence>
<proteinExistence type="predicted"/>
<protein>
    <submittedName>
        <fullName evidence="1">Uncharacterized protein</fullName>
    </submittedName>
</protein>
<reference evidence="1" key="1">
    <citation type="journal article" date="2015" name="Nature">
        <title>Complex archaea that bridge the gap between prokaryotes and eukaryotes.</title>
        <authorList>
            <person name="Spang A."/>
            <person name="Saw J.H."/>
            <person name="Jorgensen S.L."/>
            <person name="Zaremba-Niedzwiedzka K."/>
            <person name="Martijn J."/>
            <person name="Lind A.E."/>
            <person name="van Eijk R."/>
            <person name="Schleper C."/>
            <person name="Guy L."/>
            <person name="Ettema T.J."/>
        </authorList>
    </citation>
    <scope>NUCLEOTIDE SEQUENCE</scope>
</reference>
<evidence type="ECO:0000313" key="1">
    <source>
        <dbReference type="EMBL" id="KKM94502.1"/>
    </source>
</evidence>
<name>A0A0F9PMQ1_9ZZZZ</name>